<dbReference type="Proteomes" id="UP000063699">
    <property type="component" value="Chromosome"/>
</dbReference>
<dbReference type="PANTHER" id="PTHR30055">
    <property type="entry name" value="HTH-TYPE TRANSCRIPTIONAL REGULATOR RUTR"/>
    <property type="match status" value="1"/>
</dbReference>
<keyword evidence="1 2" id="KW-0238">DNA-binding</keyword>
<dbReference type="AlphaFoldDB" id="A0A0N9HSJ9"/>
<dbReference type="InterPro" id="IPR050109">
    <property type="entry name" value="HTH-type_TetR-like_transc_reg"/>
</dbReference>
<sequence>MRSKASAKTRDKVLEAARALFNEQSTAAVSLDDIATAAKISPEDLAHHFREKQEIVRALFDQYWRALDGRWYPDKDPARNVAMMVRNLKDMTTLRWDFRFFQREMLLLLRADTRLRSAYEAVSERRFSEMRVFAQQLVLQDMVRVPRLPRTIDDLLMAVWLITEGWQAYLDLTGTPADQDQVGRLDDLLMVAIDPYLTDRGRELFEKLAQ</sequence>
<feature type="domain" description="HTH tetR-type" evidence="3">
    <location>
        <begin position="7"/>
        <end position="67"/>
    </location>
</feature>
<dbReference type="PANTHER" id="PTHR30055:SF223">
    <property type="entry name" value="HTH-TYPE TRANSCRIPTIONAL REGULATOR UIDR"/>
    <property type="match status" value="1"/>
</dbReference>
<keyword evidence="5" id="KW-1185">Reference proteome</keyword>
<dbReference type="PRINTS" id="PR00455">
    <property type="entry name" value="HTHTETR"/>
</dbReference>
<reference evidence="4 5" key="1">
    <citation type="submission" date="2015-07" db="EMBL/GenBank/DDBJ databases">
        <title>Genome sequencing of Kibdelosporangium phytohabitans.</title>
        <authorList>
            <person name="Qin S."/>
            <person name="Xing K."/>
        </authorList>
    </citation>
    <scope>NUCLEOTIDE SEQUENCE [LARGE SCALE GENOMIC DNA]</scope>
    <source>
        <strain evidence="4 5">KLBMP1111</strain>
    </source>
</reference>
<evidence type="ECO:0000313" key="4">
    <source>
        <dbReference type="EMBL" id="ALG07884.1"/>
    </source>
</evidence>
<evidence type="ECO:0000313" key="5">
    <source>
        <dbReference type="Proteomes" id="UP000063699"/>
    </source>
</evidence>
<protein>
    <recommendedName>
        <fullName evidence="3">HTH tetR-type domain-containing protein</fullName>
    </recommendedName>
</protein>
<dbReference type="OrthoDB" id="5112469at2"/>
<dbReference type="Gene3D" id="1.10.357.10">
    <property type="entry name" value="Tetracycline Repressor, domain 2"/>
    <property type="match status" value="1"/>
</dbReference>
<dbReference type="EMBL" id="CP012752">
    <property type="protein sequence ID" value="ALG07884.1"/>
    <property type="molecule type" value="Genomic_DNA"/>
</dbReference>
<dbReference type="Pfam" id="PF13972">
    <property type="entry name" value="TetR"/>
    <property type="match status" value="1"/>
</dbReference>
<evidence type="ECO:0000256" key="2">
    <source>
        <dbReference type="PROSITE-ProRule" id="PRU00335"/>
    </source>
</evidence>
<feature type="DNA-binding region" description="H-T-H motif" evidence="2">
    <location>
        <begin position="30"/>
        <end position="49"/>
    </location>
</feature>
<dbReference type="GO" id="GO:0003700">
    <property type="term" value="F:DNA-binding transcription factor activity"/>
    <property type="evidence" value="ECO:0007669"/>
    <property type="project" value="TreeGrafter"/>
</dbReference>
<evidence type="ECO:0000256" key="1">
    <source>
        <dbReference type="ARBA" id="ARBA00023125"/>
    </source>
</evidence>
<dbReference type="PROSITE" id="PS50977">
    <property type="entry name" value="HTH_TETR_2"/>
    <property type="match status" value="1"/>
</dbReference>
<organism evidence="4 5">
    <name type="scientific">Kibdelosporangium phytohabitans</name>
    <dbReference type="NCBI Taxonomy" id="860235"/>
    <lineage>
        <taxon>Bacteria</taxon>
        <taxon>Bacillati</taxon>
        <taxon>Actinomycetota</taxon>
        <taxon>Actinomycetes</taxon>
        <taxon>Pseudonocardiales</taxon>
        <taxon>Pseudonocardiaceae</taxon>
        <taxon>Kibdelosporangium</taxon>
    </lineage>
</organism>
<dbReference type="GO" id="GO:0000976">
    <property type="term" value="F:transcription cis-regulatory region binding"/>
    <property type="evidence" value="ECO:0007669"/>
    <property type="project" value="TreeGrafter"/>
</dbReference>
<dbReference type="RefSeq" id="WP_054289794.1">
    <property type="nucleotide sequence ID" value="NZ_CP012752.1"/>
</dbReference>
<evidence type="ECO:0000259" key="3">
    <source>
        <dbReference type="PROSITE" id="PS50977"/>
    </source>
</evidence>
<accession>A0A0N9HSJ9</accession>
<dbReference type="STRING" id="860235.AOZ06_14030"/>
<dbReference type="KEGG" id="kphy:AOZ06_14030"/>
<proteinExistence type="predicted"/>
<name>A0A0N9HSJ9_9PSEU</name>
<dbReference type="InterPro" id="IPR025722">
    <property type="entry name" value="TetR"/>
</dbReference>
<dbReference type="Pfam" id="PF00440">
    <property type="entry name" value="TetR_N"/>
    <property type="match status" value="1"/>
</dbReference>
<dbReference type="InterPro" id="IPR001647">
    <property type="entry name" value="HTH_TetR"/>
</dbReference>
<dbReference type="InterPro" id="IPR009057">
    <property type="entry name" value="Homeodomain-like_sf"/>
</dbReference>
<gene>
    <name evidence="4" type="ORF">AOZ06_14030</name>
</gene>
<dbReference type="SUPFAM" id="SSF46689">
    <property type="entry name" value="Homeodomain-like"/>
    <property type="match status" value="1"/>
</dbReference>